<gene>
    <name evidence="2" type="ORF">ABZZ21_24850</name>
</gene>
<protein>
    <submittedName>
        <fullName evidence="2">NPP1 family protein</fullName>
    </submittedName>
</protein>
<reference evidence="2 3" key="1">
    <citation type="submission" date="2024-06" db="EMBL/GenBank/DDBJ databases">
        <title>The Natural Products Discovery Center: Release of the First 8490 Sequenced Strains for Exploring Actinobacteria Biosynthetic Diversity.</title>
        <authorList>
            <person name="Kalkreuter E."/>
            <person name="Kautsar S.A."/>
            <person name="Yang D."/>
            <person name="Bader C.D."/>
            <person name="Teijaro C.N."/>
            <person name="Fluegel L."/>
            <person name="Davis C.M."/>
            <person name="Simpson J.R."/>
            <person name="Lauterbach L."/>
            <person name="Steele A.D."/>
            <person name="Gui C."/>
            <person name="Meng S."/>
            <person name="Li G."/>
            <person name="Viehrig K."/>
            <person name="Ye F."/>
            <person name="Su P."/>
            <person name="Kiefer A.F."/>
            <person name="Nichols A."/>
            <person name="Cepeda A.J."/>
            <person name="Yan W."/>
            <person name="Fan B."/>
            <person name="Jiang Y."/>
            <person name="Adhikari A."/>
            <person name="Zheng C.-J."/>
            <person name="Schuster L."/>
            <person name="Cowan T.M."/>
            <person name="Smanski M.J."/>
            <person name="Chevrette M.G."/>
            <person name="De Carvalho L.P.S."/>
            <person name="Shen B."/>
        </authorList>
    </citation>
    <scope>NUCLEOTIDE SEQUENCE [LARGE SCALE GENOMIC DNA]</scope>
    <source>
        <strain evidence="2 3">NPDC006434</strain>
    </source>
</reference>
<sequence length="261" mass="27795">MKTSPRSGRSRRLQRSVFTVGGALALVVGVAGSAFAAPPGALPANAEALERTWQPAYDYDTDGCYSTPAIGPDGTVNGGLKPTGALNGGCRDASDLDNTNGYARSKCNNGWCAILYDLYFEKDQAVPGSSIGGHRHDWEHVAVWVQNGTAQYVSTSAHGGFSVHPASAVRWDGTHAKIVYHKDGIRTHCFRLAGSGDEPPENHKGTWQYPPLVGWNGYPSGVREKLVSYDFGSANFGLKDGSFESNLAKAKPSGIAFDPYA</sequence>
<dbReference type="Pfam" id="PF05630">
    <property type="entry name" value="NPP1"/>
    <property type="match status" value="1"/>
</dbReference>
<proteinExistence type="predicted"/>
<keyword evidence="1" id="KW-0732">Signal</keyword>
<feature type="signal peptide" evidence="1">
    <location>
        <begin position="1"/>
        <end position="36"/>
    </location>
</feature>
<comment type="caution">
    <text evidence="2">The sequence shown here is derived from an EMBL/GenBank/DDBJ whole genome shotgun (WGS) entry which is preliminary data.</text>
</comment>
<dbReference type="PANTHER" id="PTHR33657:SF6">
    <property type="entry name" value="SECRETED PROTEIN"/>
    <property type="match status" value="1"/>
</dbReference>
<feature type="chain" id="PRO_5045728807" evidence="1">
    <location>
        <begin position="37"/>
        <end position="261"/>
    </location>
</feature>
<keyword evidence="3" id="KW-1185">Reference proteome</keyword>
<dbReference type="InterPro" id="IPR008701">
    <property type="entry name" value="NPP1"/>
</dbReference>
<accession>A0ABV2V2Y7</accession>
<dbReference type="Proteomes" id="UP001550210">
    <property type="component" value="Unassembled WGS sequence"/>
</dbReference>
<evidence type="ECO:0000313" key="3">
    <source>
        <dbReference type="Proteomes" id="UP001550210"/>
    </source>
</evidence>
<organism evidence="2 3">
    <name type="scientific">Streptomyces ossamyceticus</name>
    <dbReference type="NCBI Taxonomy" id="249581"/>
    <lineage>
        <taxon>Bacteria</taxon>
        <taxon>Bacillati</taxon>
        <taxon>Actinomycetota</taxon>
        <taxon>Actinomycetes</taxon>
        <taxon>Kitasatosporales</taxon>
        <taxon>Streptomycetaceae</taxon>
        <taxon>Streptomyces</taxon>
    </lineage>
</organism>
<evidence type="ECO:0000256" key="1">
    <source>
        <dbReference type="SAM" id="SignalP"/>
    </source>
</evidence>
<dbReference type="EMBL" id="JBEXPZ010000033">
    <property type="protein sequence ID" value="MET9847717.1"/>
    <property type="molecule type" value="Genomic_DNA"/>
</dbReference>
<dbReference type="PIRSF" id="PIRSF029958">
    <property type="entry name" value="Necrosis-inducing_protein"/>
    <property type="match status" value="1"/>
</dbReference>
<name>A0ABV2V2Y7_9ACTN</name>
<dbReference type="PANTHER" id="PTHR33657">
    <property type="entry name" value="DOMAIN PROTEIN, PUTATIVE (AFU_ORTHOLOGUE AFUA_5G00600)-RELATED"/>
    <property type="match status" value="1"/>
</dbReference>
<evidence type="ECO:0000313" key="2">
    <source>
        <dbReference type="EMBL" id="MET9847717.1"/>
    </source>
</evidence>